<evidence type="ECO:0000313" key="4">
    <source>
        <dbReference type="Proteomes" id="UP000682811"/>
    </source>
</evidence>
<protein>
    <submittedName>
        <fullName evidence="3">Uncharacterized protein</fullName>
    </submittedName>
</protein>
<dbReference type="InterPro" id="IPR056056">
    <property type="entry name" value="DUF7639"/>
</dbReference>
<dbReference type="EMBL" id="BORT01000005">
    <property type="protein sequence ID" value="GIO46934.1"/>
    <property type="molecule type" value="Genomic_DNA"/>
</dbReference>
<dbReference type="InterPro" id="IPR056055">
    <property type="entry name" value="DUF7638"/>
</dbReference>
<name>A0A919YAP9_9BACL</name>
<gene>
    <name evidence="3" type="ORF">J34TS1_16990</name>
</gene>
<feature type="domain" description="DUF7638" evidence="1">
    <location>
        <begin position="141"/>
        <end position="247"/>
    </location>
</feature>
<keyword evidence="4" id="KW-1185">Reference proteome</keyword>
<sequence>MVVFAIHKISRQKTVEGTQIPGIIHNMQYFYINLDVYEDGMMNCWELVDLDGLKEKLEIGWLVPSIPDGENISIHGLGAYKIITGSWNYDKNSYYEYIKKAIERLNPNLNNIYTVSEEEKKLLEQRRISYSPEAKDFYVKSELFYQTVEGNGFPIFMKHEGCCYLANLVVYQDGCVKCYYSGYELDYKIEEVQEMFRNGTFFTEFKTPTKMMIDDFAEVTLGEAVYCTDPEEKYKELLDIHSKLNGKKTSLEKCREAYYSYLEYPSDYTRERLKELYELIPEHERMYLGDMDSKDADYIRIIYYPEDKREV</sequence>
<dbReference type="Proteomes" id="UP000682811">
    <property type="component" value="Unassembled WGS sequence"/>
</dbReference>
<evidence type="ECO:0000259" key="1">
    <source>
        <dbReference type="Pfam" id="PF24644"/>
    </source>
</evidence>
<reference evidence="3 4" key="1">
    <citation type="submission" date="2021-03" db="EMBL/GenBank/DDBJ databases">
        <title>Antimicrobial resistance genes in bacteria isolated from Japanese honey, and their potential for conferring macrolide and lincosamide resistance in the American foulbrood pathogen Paenibacillus larvae.</title>
        <authorList>
            <person name="Okamoto M."/>
            <person name="Kumagai M."/>
            <person name="Kanamori H."/>
            <person name="Takamatsu D."/>
        </authorList>
    </citation>
    <scope>NUCLEOTIDE SEQUENCE [LARGE SCALE GENOMIC DNA]</scope>
    <source>
        <strain evidence="3 4">J34TS1</strain>
    </source>
</reference>
<dbReference type="Pfam" id="PF24645">
    <property type="entry name" value="DUF7639"/>
    <property type="match status" value="1"/>
</dbReference>
<proteinExistence type="predicted"/>
<evidence type="ECO:0000259" key="2">
    <source>
        <dbReference type="Pfam" id="PF24645"/>
    </source>
</evidence>
<evidence type="ECO:0000313" key="3">
    <source>
        <dbReference type="EMBL" id="GIO46934.1"/>
    </source>
</evidence>
<feature type="domain" description="DUF7639" evidence="2">
    <location>
        <begin position="249"/>
        <end position="303"/>
    </location>
</feature>
<dbReference type="AlphaFoldDB" id="A0A919YAP9"/>
<dbReference type="Pfam" id="PF24644">
    <property type="entry name" value="DUF7638"/>
    <property type="match status" value="2"/>
</dbReference>
<feature type="domain" description="DUF7638" evidence="1">
    <location>
        <begin position="7"/>
        <end position="108"/>
    </location>
</feature>
<accession>A0A919YAP9</accession>
<organism evidence="3 4">
    <name type="scientific">Paenibacillus azoreducens</name>
    <dbReference type="NCBI Taxonomy" id="116718"/>
    <lineage>
        <taxon>Bacteria</taxon>
        <taxon>Bacillati</taxon>
        <taxon>Bacillota</taxon>
        <taxon>Bacilli</taxon>
        <taxon>Bacillales</taxon>
        <taxon>Paenibacillaceae</taxon>
        <taxon>Paenibacillus</taxon>
    </lineage>
</organism>
<comment type="caution">
    <text evidence="3">The sequence shown here is derived from an EMBL/GenBank/DDBJ whole genome shotgun (WGS) entry which is preliminary data.</text>
</comment>